<dbReference type="EMBL" id="ML975231">
    <property type="protein sequence ID" value="KAF1807811.1"/>
    <property type="molecule type" value="Genomic_DNA"/>
</dbReference>
<reference evidence="1" key="1">
    <citation type="submission" date="2020-01" db="EMBL/GenBank/DDBJ databases">
        <authorList>
            <consortium name="DOE Joint Genome Institute"/>
            <person name="Haridas S."/>
            <person name="Albert R."/>
            <person name="Binder M."/>
            <person name="Bloem J."/>
            <person name="Labutti K."/>
            <person name="Salamov A."/>
            <person name="Andreopoulos B."/>
            <person name="Baker S.E."/>
            <person name="Barry K."/>
            <person name="Bills G."/>
            <person name="Bluhm B.H."/>
            <person name="Cannon C."/>
            <person name="Castanera R."/>
            <person name="Culley D.E."/>
            <person name="Daum C."/>
            <person name="Ezra D."/>
            <person name="Gonzalez J.B."/>
            <person name="Henrissat B."/>
            <person name="Kuo A."/>
            <person name="Liang C."/>
            <person name="Lipzen A."/>
            <person name="Lutzoni F."/>
            <person name="Magnuson J."/>
            <person name="Mondo S."/>
            <person name="Nolan M."/>
            <person name="Ohm R."/>
            <person name="Pangilinan J."/>
            <person name="Park H.-J."/>
            <person name="Ramirez L."/>
            <person name="Alfaro M."/>
            <person name="Sun H."/>
            <person name="Tritt A."/>
            <person name="Yoshinaga Y."/>
            <person name="Zwiers L.-H."/>
            <person name="Turgeon B.G."/>
            <person name="Goodwin S.B."/>
            <person name="Spatafora J.W."/>
            <person name="Crous P.W."/>
            <person name="Grigoriev I.V."/>
        </authorList>
    </citation>
    <scope>NUCLEOTIDE SEQUENCE</scope>
    <source>
        <strain evidence="1">CBS 781.70</strain>
    </source>
</reference>
<name>A0A6G1FQ45_9PEZI</name>
<dbReference type="AlphaFoldDB" id="A0A6G1FQ45"/>
<evidence type="ECO:0000313" key="1">
    <source>
        <dbReference type="EMBL" id="KAF1807811.1"/>
    </source>
</evidence>
<accession>A0A6G1FQ45</accession>
<protein>
    <submittedName>
        <fullName evidence="1">Uncharacterized protein</fullName>
    </submittedName>
</protein>
<organism evidence="1">
    <name type="scientific">Eremomyces bilateralis CBS 781.70</name>
    <dbReference type="NCBI Taxonomy" id="1392243"/>
    <lineage>
        <taxon>Eukaryota</taxon>
        <taxon>Fungi</taxon>
        <taxon>Dikarya</taxon>
        <taxon>Ascomycota</taxon>
        <taxon>Pezizomycotina</taxon>
        <taxon>Dothideomycetes</taxon>
        <taxon>Dothideomycetes incertae sedis</taxon>
        <taxon>Eremomycetales</taxon>
        <taxon>Eremomycetaceae</taxon>
        <taxon>Eremomyces</taxon>
    </lineage>
</organism>
<proteinExistence type="predicted"/>
<gene>
    <name evidence="1" type="ORF">P152DRAFT_338572</name>
</gene>
<sequence>MRLIAAAHRGFCPGHAVALARIGLGGGRNANGMWPPSGGVIAVVQYRPPGPRHAFARMRA</sequence>